<name>A0A9W6FPL9_9MICO</name>
<gene>
    <name evidence="1" type="ORF">ARHIZOSPH14_19030</name>
</gene>
<accession>A0A9W6FPL9</accession>
<reference evidence="1" key="1">
    <citation type="submission" date="2022-12" db="EMBL/GenBank/DDBJ databases">
        <title>Reference genome sequencing for broad-spectrum identification of bacterial and archaeal isolates by mass spectrometry.</title>
        <authorList>
            <person name="Sekiguchi Y."/>
            <person name="Tourlousse D.M."/>
        </authorList>
    </citation>
    <scope>NUCLEOTIDE SEQUENCE</scope>
    <source>
        <strain evidence="1">14</strain>
    </source>
</reference>
<organism evidence="1 2">
    <name type="scientific">Agromyces rhizosphaerae</name>
    <dbReference type="NCBI Taxonomy" id="88374"/>
    <lineage>
        <taxon>Bacteria</taxon>
        <taxon>Bacillati</taxon>
        <taxon>Actinomycetota</taxon>
        <taxon>Actinomycetes</taxon>
        <taxon>Micrococcales</taxon>
        <taxon>Microbacteriaceae</taxon>
        <taxon>Agromyces</taxon>
    </lineage>
</organism>
<dbReference type="EMBL" id="BSDP01000001">
    <property type="protein sequence ID" value="GLI27661.1"/>
    <property type="molecule type" value="Genomic_DNA"/>
</dbReference>
<evidence type="ECO:0000313" key="2">
    <source>
        <dbReference type="Proteomes" id="UP001144396"/>
    </source>
</evidence>
<comment type="caution">
    <text evidence="1">The sequence shown here is derived from an EMBL/GenBank/DDBJ whole genome shotgun (WGS) entry which is preliminary data.</text>
</comment>
<keyword evidence="2" id="KW-1185">Reference proteome</keyword>
<protein>
    <submittedName>
        <fullName evidence="1">Uncharacterized protein</fullName>
    </submittedName>
</protein>
<dbReference type="Proteomes" id="UP001144396">
    <property type="component" value="Unassembled WGS sequence"/>
</dbReference>
<dbReference type="AlphaFoldDB" id="A0A9W6FPL9"/>
<evidence type="ECO:0000313" key="1">
    <source>
        <dbReference type="EMBL" id="GLI27661.1"/>
    </source>
</evidence>
<proteinExistence type="predicted"/>
<sequence>MVVFRKRCTYDAADFAAYAVYTGERRLVHVTGSGVCPTDGWELALEAEPGRSEATGMLALALRERPAEGQRVRVLTRVHVDDWFESAHAGEVLVHTPAGDLRIPIEEPHPDRVRPAELDSEPVFQLLSEPTG</sequence>
<dbReference type="RefSeq" id="WP_281884393.1">
    <property type="nucleotide sequence ID" value="NZ_BSDP01000001.1"/>
</dbReference>